<reference evidence="3 4" key="1">
    <citation type="submission" date="2018-12" db="EMBL/GenBank/DDBJ databases">
        <title>Marinifilum JC070 sp. nov., a marine bacterium isolated from Yongle Blue Hole in the South China Sea.</title>
        <authorList>
            <person name="Fu T."/>
        </authorList>
    </citation>
    <scope>NUCLEOTIDE SEQUENCE [LARGE SCALE GENOMIC DNA]</scope>
    <source>
        <strain evidence="3 4">JC070</strain>
    </source>
</reference>
<dbReference type="Gene3D" id="3.40.50.720">
    <property type="entry name" value="NAD(P)-binding Rossmann-like Domain"/>
    <property type="match status" value="1"/>
</dbReference>
<organism evidence="3 4">
    <name type="scientific">Marinifilum caeruleilacunae</name>
    <dbReference type="NCBI Taxonomy" id="2499076"/>
    <lineage>
        <taxon>Bacteria</taxon>
        <taxon>Pseudomonadati</taxon>
        <taxon>Bacteroidota</taxon>
        <taxon>Bacteroidia</taxon>
        <taxon>Marinilabiliales</taxon>
        <taxon>Marinifilaceae</taxon>
    </lineage>
</organism>
<dbReference type="PRINTS" id="PR00081">
    <property type="entry name" value="GDHRDH"/>
</dbReference>
<dbReference type="RefSeq" id="WP_171594924.1">
    <property type="nucleotide sequence ID" value="NZ_RZNH01000009.1"/>
</dbReference>
<dbReference type="Pfam" id="PF00106">
    <property type="entry name" value="adh_short"/>
    <property type="match status" value="1"/>
</dbReference>
<dbReference type="InterPro" id="IPR002347">
    <property type="entry name" value="SDR_fam"/>
</dbReference>
<evidence type="ECO:0000313" key="4">
    <source>
        <dbReference type="Proteomes" id="UP000732105"/>
    </source>
</evidence>
<accession>A0ABX1WU66</accession>
<comment type="caution">
    <text evidence="3">The sequence shown here is derived from an EMBL/GenBank/DDBJ whole genome shotgun (WGS) entry which is preliminary data.</text>
</comment>
<proteinExistence type="inferred from homology"/>
<keyword evidence="1" id="KW-0560">Oxidoreductase</keyword>
<dbReference type="PRINTS" id="PR00080">
    <property type="entry name" value="SDRFAMILY"/>
</dbReference>
<protein>
    <submittedName>
        <fullName evidence="3">SDR family oxidoreductase</fullName>
    </submittedName>
</protein>
<gene>
    <name evidence="3" type="ORF">ELS83_07445</name>
</gene>
<dbReference type="InterPro" id="IPR036291">
    <property type="entry name" value="NAD(P)-bd_dom_sf"/>
</dbReference>
<dbReference type="PANTHER" id="PTHR43157:SF31">
    <property type="entry name" value="PHOSPHATIDYLINOSITOL-GLYCAN BIOSYNTHESIS CLASS F PROTEIN"/>
    <property type="match status" value="1"/>
</dbReference>
<dbReference type="CDD" id="cd05327">
    <property type="entry name" value="retinol-DH_like_SDR_c_like"/>
    <property type="match status" value="1"/>
</dbReference>
<evidence type="ECO:0000256" key="1">
    <source>
        <dbReference type="ARBA" id="ARBA00023002"/>
    </source>
</evidence>
<sequence>MKKTERQKSFESADLRGKTVVFTGGTDGLGKEAVKKMAKMGATIMLLGRNESKTKAVVSELNAISKKELTHYIHCDLASQQSVRKAAGLIIDKCKQIHFLINCAGANVGSRQVSKEGFEMNWTINHLSPFLLTNLLLDRIKETPKSKIINLSSATTGWIKMNYDDLQLTKKWSLLQSYAQAKLAMIMCTRKLAKELEGTGITINALNPGFIKSNLLRDGKGLDRIIGVPYMFLFAEKTENGGDRILRLALSDEFENVSGKFIDEDHIKNPNPEALDNELVERIWNTSRQHIGINKLN</sequence>
<keyword evidence="4" id="KW-1185">Reference proteome</keyword>
<dbReference type="SUPFAM" id="SSF51735">
    <property type="entry name" value="NAD(P)-binding Rossmann-fold domains"/>
    <property type="match status" value="1"/>
</dbReference>
<dbReference type="EMBL" id="RZNH01000009">
    <property type="protein sequence ID" value="NOU59649.1"/>
    <property type="molecule type" value="Genomic_DNA"/>
</dbReference>
<dbReference type="Proteomes" id="UP000732105">
    <property type="component" value="Unassembled WGS sequence"/>
</dbReference>
<dbReference type="PANTHER" id="PTHR43157">
    <property type="entry name" value="PHOSPHATIDYLINOSITOL-GLYCAN BIOSYNTHESIS CLASS F PROTEIN-RELATED"/>
    <property type="match status" value="1"/>
</dbReference>
<evidence type="ECO:0000256" key="2">
    <source>
        <dbReference type="RuleBase" id="RU000363"/>
    </source>
</evidence>
<evidence type="ECO:0000313" key="3">
    <source>
        <dbReference type="EMBL" id="NOU59649.1"/>
    </source>
</evidence>
<comment type="similarity">
    <text evidence="2">Belongs to the short-chain dehydrogenases/reductases (SDR) family.</text>
</comment>
<name>A0ABX1WU66_9BACT</name>